<comment type="caution">
    <text evidence="2">The sequence shown here is derived from an EMBL/GenBank/DDBJ whole genome shotgun (WGS) entry which is preliminary data.</text>
</comment>
<accession>A0A8T0EJP1</accession>
<evidence type="ECO:0000313" key="2">
    <source>
        <dbReference type="EMBL" id="KAF8773741.1"/>
    </source>
</evidence>
<feature type="region of interest" description="Disordered" evidence="1">
    <location>
        <begin position="833"/>
        <end position="898"/>
    </location>
</feature>
<feature type="region of interest" description="Disordered" evidence="1">
    <location>
        <begin position="1297"/>
        <end position="1318"/>
    </location>
</feature>
<feature type="region of interest" description="Disordered" evidence="1">
    <location>
        <begin position="1040"/>
        <end position="1104"/>
    </location>
</feature>
<evidence type="ECO:0000313" key="3">
    <source>
        <dbReference type="Proteomes" id="UP000807504"/>
    </source>
</evidence>
<dbReference type="EMBL" id="JABXBU010002227">
    <property type="protein sequence ID" value="KAF8773741.1"/>
    <property type="molecule type" value="Genomic_DNA"/>
</dbReference>
<feature type="region of interest" description="Disordered" evidence="1">
    <location>
        <begin position="1212"/>
        <end position="1255"/>
    </location>
</feature>
<name>A0A8T0EJP1_ARGBR</name>
<organism evidence="2 3">
    <name type="scientific">Argiope bruennichi</name>
    <name type="common">Wasp spider</name>
    <name type="synonym">Aranea bruennichi</name>
    <dbReference type="NCBI Taxonomy" id="94029"/>
    <lineage>
        <taxon>Eukaryota</taxon>
        <taxon>Metazoa</taxon>
        <taxon>Ecdysozoa</taxon>
        <taxon>Arthropoda</taxon>
        <taxon>Chelicerata</taxon>
        <taxon>Arachnida</taxon>
        <taxon>Araneae</taxon>
        <taxon>Araneomorphae</taxon>
        <taxon>Entelegynae</taxon>
        <taxon>Araneoidea</taxon>
        <taxon>Araneidae</taxon>
        <taxon>Argiope</taxon>
    </lineage>
</organism>
<keyword evidence="3" id="KW-1185">Reference proteome</keyword>
<evidence type="ECO:0000256" key="1">
    <source>
        <dbReference type="SAM" id="MobiDB-lite"/>
    </source>
</evidence>
<dbReference type="Proteomes" id="UP000807504">
    <property type="component" value="Unassembled WGS sequence"/>
</dbReference>
<feature type="region of interest" description="Disordered" evidence="1">
    <location>
        <begin position="1530"/>
        <end position="1562"/>
    </location>
</feature>
<feature type="compositionally biased region" description="Polar residues" evidence="1">
    <location>
        <begin position="1530"/>
        <end position="1559"/>
    </location>
</feature>
<gene>
    <name evidence="2" type="ORF">HNY73_016374</name>
</gene>
<feature type="compositionally biased region" description="Basic residues" evidence="1">
    <location>
        <begin position="1044"/>
        <end position="1061"/>
    </location>
</feature>
<feature type="compositionally biased region" description="Basic residues" evidence="1">
    <location>
        <begin position="1087"/>
        <end position="1096"/>
    </location>
</feature>
<sequence>MAVDLKIELFAHDLFSKIFFENGVRHEICDGRIHYVDECMMDVEDYQQRIYDDCFYQAAVCRQYFFRRIFHDKFEENPDFYTSSYSDFYDYVHIILSQYDLFGYLHLFDRMLASCAFVADLCLFCYSNGHQSFVKIAHLCWALYFDKFTEEFYEIGGWEDFRKVALAYSLPFIFLTTHIEPKMTSSYIFVSLTRLRLSLANFVNFLNSGINTKKTASKNWIEFRRNNWDIFQFVQRQYKKVNQEPQNAIEAENLLLNLAFSCRPCISTQWEMDESHSSEDLSDFLSMEEYDSCISEEEFKSQHMLLKQKIQEFRCEINEGNKIRSPKNEEDLLQVCKNKEPFHQPSEKDPYLQQISEAEDVLTKFSESDETNQLISAYEDCLKELYDHEKYCQLSEKVENLQKSPENERGSKLSEPENSSQQHSEHKNILQQVSENKKMILECYEKNQSQSSKKANLQLPEFQVDSQQDQDKVSSTSANRENILTICRDIISSGVESYENSCITAKDQNSTSQSTNQQDSDNQNIEIHRSSQLLQIQKGVSQCIEEGKISQPEHEKKDAVITIPENNSDKFDNRIKLSPLNACQEVSLSSDNKKGSSLSKMQGWISPFDKHLKTENQITEIQNDSTSQRTLFLSDNEIKSSKNLEKHSPFDAHLISRISTKDYQNNTSSDKESKPLKKCKQTYEMKERNLLKTFPTKYEIYKNLFLPRENTCMKQDDTETVSKSSSTAVSPSATCVESEKVSLDWDTFHKFFKYEKNLLRIVCEFRDPSLREDEIAANTLCQANYSTPPEDRKKGLVAPITSHDQNEDSLSIQNDEFDHSFKEDELTANVISQTDYSTSNEDRKKGSVAPIASHDENKYSLSVQNDEFDHSLKEDETTANILRQTEYSPSSKDQKKDSASPIIFHDQNEDSLNIQNDELDNSLKDEITANVVSQTDYSISDEDRKKDLIATFISQGQNKHSLNTQTNNIVLPKMEDQKTTFPINSDLEKLCLLTQKSDEVLDEIDVTEIKASSTKEKKCISAVEVKDECTLESSELMSIPDKLSKKRKKRKEKKKNRKKNTRKTDEKASETAMAHVGNDISEENSKHSTKSNHSKKFTITGASNDSPPVITETVVSSEASKQTLTALQSIVQRATSLAMDSDTATRLNSLQKNFERISRNDFPLTGTQIESNRNVSVQSSKNDNIPIIFKNQNQNDPIPSPEYSDDILLQSERKNRSESSKDRNRSSTNSKSIPFDKHPLKNKSEFSDPKDQKGVSQIMENVTLQTPNVNFENNPIMKPIFPLSNYIIQTLMANLESSMKSEEDEERREGNENEVCHSSQTLQLENLHKALSSAENRVREILPDCKSTASSDCLSPNKWDRTFSISKDQKNNSPNPKNKKKTKLETCIEEFRSKEVSEAFRKMEFKSKKTSKTLKSYQPNEYFSAKREQTSSSTIEEFRELYSLSKYSETPFLSIKDFFPDINKLSFDRIEDIKQNFLSNTAKTFWPTAENEEITEPHMKTEEKISFPSNDQKNTNLSDSIKEENIAILSSDSSTKNKNPNYSKETTNIQKSGSTASKNQKNDFPISVSIKDEVKSDLISKVEAFESILAENKDYTYLADTDEDIPSSALTYVEISYPSRVSRYTENKIEISSDFSISSTTPQQDQNTISNLSNKSSTILDETIQPQNALSSSTSEQNANDENLDNFIISKASESVDASENNGDMVNTSDINSSSTEPQSEQIISNSNVQCIDNGVSSSTETAPFENTNKSEKCDYFPRTPMQKENSNLDPILQTVDEKTFLINNILTLGIKNKRTYLTLLFEDTQL</sequence>
<feature type="compositionally biased region" description="Basic and acidic residues" evidence="1">
    <location>
        <begin position="867"/>
        <end position="876"/>
    </location>
</feature>
<feature type="compositionally biased region" description="Basic and acidic residues" evidence="1">
    <location>
        <begin position="1212"/>
        <end position="1225"/>
    </location>
</feature>
<reference evidence="2" key="1">
    <citation type="journal article" date="2020" name="bioRxiv">
        <title>Chromosome-level reference genome of the European wasp spider Argiope bruennichi: a resource for studies on range expansion and evolutionary adaptation.</title>
        <authorList>
            <person name="Sheffer M.M."/>
            <person name="Hoppe A."/>
            <person name="Krehenwinkel H."/>
            <person name="Uhl G."/>
            <person name="Kuss A.W."/>
            <person name="Jensen L."/>
            <person name="Jensen C."/>
            <person name="Gillespie R.G."/>
            <person name="Hoff K.J."/>
            <person name="Prost S."/>
        </authorList>
    </citation>
    <scope>NUCLEOTIDE SEQUENCE</scope>
</reference>
<feature type="compositionally biased region" description="Basic and acidic residues" evidence="1">
    <location>
        <begin position="401"/>
        <end position="415"/>
    </location>
</feature>
<feature type="compositionally biased region" description="Basic and acidic residues" evidence="1">
    <location>
        <begin position="1234"/>
        <end position="1253"/>
    </location>
</feature>
<feature type="region of interest" description="Disordered" evidence="1">
    <location>
        <begin position="401"/>
        <end position="427"/>
    </location>
</feature>
<reference evidence="2" key="2">
    <citation type="submission" date="2020-06" db="EMBL/GenBank/DDBJ databases">
        <authorList>
            <person name="Sheffer M."/>
        </authorList>
    </citation>
    <scope>NUCLEOTIDE SEQUENCE</scope>
</reference>
<protein>
    <submittedName>
        <fullName evidence="2">Uncharacterized protein</fullName>
    </submittedName>
</protein>
<proteinExistence type="predicted"/>
<feature type="compositionally biased region" description="Polar residues" evidence="1">
    <location>
        <begin position="878"/>
        <end position="891"/>
    </location>
</feature>
<feature type="region of interest" description="Disordered" evidence="1">
    <location>
        <begin position="1695"/>
        <end position="1722"/>
    </location>
</feature>
<feature type="region of interest" description="Disordered" evidence="1">
    <location>
        <begin position="1364"/>
        <end position="1383"/>
    </location>
</feature>